<gene>
    <name evidence="2" type="ORF">EI546_08255</name>
</gene>
<keyword evidence="3" id="KW-1185">Reference proteome</keyword>
<dbReference type="KEGG" id="aev:EI546_08255"/>
<evidence type="ECO:0000313" key="2">
    <source>
        <dbReference type="EMBL" id="QAA81716.1"/>
    </source>
</evidence>
<dbReference type="PROSITE" id="PS51257">
    <property type="entry name" value="PROKAR_LIPOPROTEIN"/>
    <property type="match status" value="1"/>
</dbReference>
<dbReference type="RefSeq" id="WP_128250097.1">
    <property type="nucleotide sequence ID" value="NZ_CP034951.1"/>
</dbReference>
<proteinExistence type="predicted"/>
<dbReference type="EMBL" id="CP034951">
    <property type="protein sequence ID" value="QAA81716.1"/>
    <property type="molecule type" value="Genomic_DNA"/>
</dbReference>
<evidence type="ECO:0008006" key="4">
    <source>
        <dbReference type="Google" id="ProtNLM"/>
    </source>
</evidence>
<reference evidence="2 3" key="1">
    <citation type="submission" date="2019-01" db="EMBL/GenBank/DDBJ databases">
        <title>Complete genome sequencing of Aequorivita sp. H23M31.</title>
        <authorList>
            <person name="Bae J.-W."/>
        </authorList>
    </citation>
    <scope>NUCLEOTIDE SEQUENCE [LARGE SCALE GENOMIC DNA]</scope>
    <source>
        <strain evidence="2 3">H23M31</strain>
    </source>
</reference>
<evidence type="ECO:0000256" key="1">
    <source>
        <dbReference type="SAM" id="SignalP"/>
    </source>
</evidence>
<sequence>MRIKNLKLSLILIGISGAFVACSKDDDKLEETPNYGRMSINAKASYSPEAGKNGAQRSSSDIELSRFLVNFKEIELEYDDIIDDGDNIYNGEDEIELKGPFEVDLLSPVPIPLVEFRVPNGRLEEIEFEFDKSSNPDSEIYNQSMRMDGTINGTPFVFWHDFEDEIELEFDDDNNNSVINGDLNHILINFDLNAVFDPETGVDLSLAADGNGNGIIEIGPRDEDGNNALAEAIKRAIKNQIELLEDHYD</sequence>
<accession>A0A410G370</accession>
<dbReference type="Proteomes" id="UP000285517">
    <property type="component" value="Chromosome"/>
</dbReference>
<evidence type="ECO:0000313" key="3">
    <source>
        <dbReference type="Proteomes" id="UP000285517"/>
    </source>
</evidence>
<feature type="chain" id="PRO_5019273179" description="DUF4382 domain-containing protein" evidence="1">
    <location>
        <begin position="24"/>
        <end position="249"/>
    </location>
</feature>
<dbReference type="OrthoDB" id="823121at2"/>
<protein>
    <recommendedName>
        <fullName evidence="4">DUF4382 domain-containing protein</fullName>
    </recommendedName>
</protein>
<organism evidence="2 3">
    <name type="scientific">Aequorivita ciconiae</name>
    <dbReference type="NCBI Taxonomy" id="2494375"/>
    <lineage>
        <taxon>Bacteria</taxon>
        <taxon>Pseudomonadati</taxon>
        <taxon>Bacteroidota</taxon>
        <taxon>Flavobacteriia</taxon>
        <taxon>Flavobacteriales</taxon>
        <taxon>Flavobacteriaceae</taxon>
        <taxon>Aequorivita</taxon>
    </lineage>
</organism>
<keyword evidence="1" id="KW-0732">Signal</keyword>
<feature type="signal peptide" evidence="1">
    <location>
        <begin position="1"/>
        <end position="23"/>
    </location>
</feature>
<name>A0A410G370_9FLAO</name>
<dbReference type="AlphaFoldDB" id="A0A410G370"/>